<dbReference type="GO" id="GO:0005634">
    <property type="term" value="C:nucleus"/>
    <property type="evidence" value="ECO:0007669"/>
    <property type="project" value="UniProtKB-SubCell"/>
</dbReference>
<dbReference type="AlphaFoldDB" id="A0A061DY18"/>
<dbReference type="InterPro" id="IPR003340">
    <property type="entry name" value="B3_DNA-bd"/>
</dbReference>
<evidence type="ECO:0000313" key="12">
    <source>
        <dbReference type="EMBL" id="EOX96981.1"/>
    </source>
</evidence>
<dbReference type="Gene3D" id="3.80.10.10">
    <property type="entry name" value="Ribonuclease Inhibitor"/>
    <property type="match status" value="2"/>
</dbReference>
<evidence type="ECO:0000256" key="7">
    <source>
        <dbReference type="ARBA" id="ARBA00023125"/>
    </source>
</evidence>
<reference evidence="12 13" key="1">
    <citation type="journal article" date="2013" name="Genome Biol.">
        <title>The genome sequence of the most widely cultivated cacao type and its use to identify candidate genes regulating pod color.</title>
        <authorList>
            <person name="Motamayor J.C."/>
            <person name="Mockaitis K."/>
            <person name="Schmutz J."/>
            <person name="Haiminen N."/>
            <person name="Iii D.L."/>
            <person name="Cornejo O."/>
            <person name="Findley S.D."/>
            <person name="Zheng P."/>
            <person name="Utro F."/>
            <person name="Royaert S."/>
            <person name="Saski C."/>
            <person name="Jenkins J."/>
            <person name="Podicheti R."/>
            <person name="Zhao M."/>
            <person name="Scheffler B.E."/>
            <person name="Stack J.C."/>
            <person name="Feltus F.A."/>
            <person name="Mustiga G.M."/>
            <person name="Amores F."/>
            <person name="Phillips W."/>
            <person name="Marelli J.P."/>
            <person name="May G.D."/>
            <person name="Shapiro H."/>
            <person name="Ma J."/>
            <person name="Bustamante C.D."/>
            <person name="Schnell R.J."/>
            <person name="Main D."/>
            <person name="Gilbert D."/>
            <person name="Parida L."/>
            <person name="Kuhn D.N."/>
        </authorList>
    </citation>
    <scope>NUCLEOTIDE SEQUENCE [LARGE SCALE GENOMIC DNA]</scope>
    <source>
        <strain evidence="13">cv. Matina 1-6</strain>
    </source>
</reference>
<comment type="subcellular location">
    <subcellularLocation>
        <location evidence="1">Nucleus</location>
    </subcellularLocation>
</comment>
<proteinExistence type="predicted"/>
<evidence type="ECO:0000256" key="6">
    <source>
        <dbReference type="ARBA" id="ARBA00023015"/>
    </source>
</evidence>
<keyword evidence="9" id="KW-0539">Nucleus</keyword>
<dbReference type="InterPro" id="IPR042197">
    <property type="entry name" value="Apaf_helical"/>
</dbReference>
<evidence type="ECO:0000256" key="4">
    <source>
        <dbReference type="ARBA" id="ARBA00022741"/>
    </source>
</evidence>
<dbReference type="Gramene" id="EOX96981">
    <property type="protein sequence ID" value="EOX96981"/>
    <property type="gene ID" value="TCM_006100"/>
</dbReference>
<dbReference type="CDD" id="cd10017">
    <property type="entry name" value="B3_DNA"/>
    <property type="match status" value="1"/>
</dbReference>
<dbReference type="InParanoid" id="A0A061DY18"/>
<keyword evidence="7" id="KW-0238">DNA-binding</keyword>
<dbReference type="PANTHER" id="PTHR33463">
    <property type="entry name" value="NB-ARC DOMAIN-CONTAINING PROTEIN-RELATED"/>
    <property type="match status" value="1"/>
</dbReference>
<dbReference type="InterPro" id="IPR032675">
    <property type="entry name" value="LRR_dom_sf"/>
</dbReference>
<protein>
    <recommendedName>
        <fullName evidence="11">TF-B3 domain-containing protein</fullName>
    </recommendedName>
</protein>
<dbReference type="GO" id="GO:0003677">
    <property type="term" value="F:DNA binding"/>
    <property type="evidence" value="ECO:0007669"/>
    <property type="project" value="UniProtKB-KW"/>
</dbReference>
<dbReference type="InterPro" id="IPR057135">
    <property type="entry name" value="At4g27190-like_LRR"/>
</dbReference>
<evidence type="ECO:0000259" key="11">
    <source>
        <dbReference type="PROSITE" id="PS50863"/>
    </source>
</evidence>
<keyword evidence="4" id="KW-0547">Nucleotide-binding</keyword>
<evidence type="ECO:0000256" key="9">
    <source>
        <dbReference type="ARBA" id="ARBA00023242"/>
    </source>
</evidence>
<dbReference type="Pfam" id="PF23598">
    <property type="entry name" value="LRR_14"/>
    <property type="match status" value="1"/>
</dbReference>
<dbReference type="InterPro" id="IPR055414">
    <property type="entry name" value="LRR_R13L4/SHOC2-like"/>
</dbReference>
<dbReference type="SMART" id="SM00369">
    <property type="entry name" value="LRR_TYP"/>
    <property type="match status" value="3"/>
</dbReference>
<dbReference type="SUPFAM" id="SSF52058">
    <property type="entry name" value="L domain-like"/>
    <property type="match status" value="1"/>
</dbReference>
<dbReference type="PANTHER" id="PTHR33463:SF179">
    <property type="entry name" value="NB-ARC DOMAIN-CONTAINING PROTEIN"/>
    <property type="match status" value="1"/>
</dbReference>
<feature type="domain" description="TF-B3" evidence="11">
    <location>
        <begin position="4"/>
        <end position="110"/>
    </location>
</feature>
<dbReference type="OMA" id="LENIMAD"/>
<evidence type="ECO:0000256" key="5">
    <source>
        <dbReference type="ARBA" id="ARBA00022821"/>
    </source>
</evidence>
<dbReference type="SUPFAM" id="SSF101936">
    <property type="entry name" value="DNA-binding pseudobarrel domain"/>
    <property type="match status" value="1"/>
</dbReference>
<sequence>MQLFRKLLQDSDLSETLSFPTESLKAFNLPDGADPSMEFEAEDAMGHPWQFQLTIQPHGPDRLHPEPTLSSGWFHFVSQKGLRAGDEVAFYKKEDGSRGPPFKIEVQKVNTFSNPDIQPTVQYIENGKDPNGKQGVASDIQSSEPEPDDRTVTSAVITTSSGKMQSSDSKLPNLRFRQQARRKVHCDFFYQNRKKFKQNKEVRKKCKVLSRKKDALLLLLSYPMVMMDKDQSEKWIAESQKIMRDVKSNEENLFGEEAEEWQKRLQGLSARVQKQLDVPLTDDVEGVLPGDIVEKLFMSAEANIGPQLELDRNRNLVSGETSESTVSSTHCEREVTGEQDKTQLMASTSYADQVEEVELIAHEALPVPEEVFDVAVDFAVRQTLDCIKRGDINRIRITGRNEQRVIEAIKHHQDVAPEFRYILGFTLPEHQSSAEVHEVIDRQLDLRLSRCSGSINLAPEFKLSDNLQSLGIFLLLEDSYKKMNFDNLSLPLQINLNDLDNHLHPSVMIFNSKMAADLEIRMEDHLLPWEVFCRNAGEVLLSPTIRQIAARIVKECRGNLQAILLMARSLKTVTDDVSLWELAVQKLSRQPTSEVEDIDYVMVNALTFIWERMNNKTRHCIKLCTWYPMGEKIDRASLICHWIQDCLVDTYDEGNHILQSLVDAFLVDNLPALDCVQLRREIYDVLVKVLIPRMSPVFLMLGSLRLTEPPKDEEWDAKEIHLMDNELSELPESPKCPSLIALYLQKNLDLMAVPSSFFKHMPNLQILDLSHTSLKSLPESLSSLVTLRELILKGCELLMELPRYVGELRNLEKLDLDKTEIIDLPAEVGNLSKLKFLRVSFYGFMNCSKTKLCRDTIIHPGTISKLSELTELNIDVNPDDERWNATVQAVIEEACSLKALRQLNLHLPNIQILQKRRAGSTSLVHYPLPRFRFTVGYHKQQVISRVPEEAEAHFKNGEKCLKFVKGRDIPAEMKMALNHSTAFFLDGHATARSLSDFGLENIKQLKCCLLADCNEIQTIIDCEEAHEEHDSLEKLQYLNVYCMKNLQSIWRRPVRKNCLASLKFLAVHACPKLTTLFLPDLLANLVLLEELIVEKCPQLTSLVNLTDHSFCNPATDCFLPSLKKISLLYLPELVSISSGLCIASELESVGIYNCPKLESLSTVEISSENLRVIKGESKWWEALKWKESEWGNRLDYLNGIFSPIIRENDIKTQLAAEGLVELSFNQ</sequence>
<keyword evidence="2" id="KW-0433">Leucine-rich repeat</keyword>
<name>A0A061DY18_THECC</name>
<feature type="region of interest" description="Disordered" evidence="10">
    <location>
        <begin position="122"/>
        <end position="152"/>
    </location>
</feature>
<dbReference type="InterPro" id="IPR015300">
    <property type="entry name" value="DNA-bd_pseudobarrel_sf"/>
</dbReference>
<keyword evidence="3" id="KW-0677">Repeat</keyword>
<keyword evidence="13" id="KW-1185">Reference proteome</keyword>
<dbReference type="eggNOG" id="KOG4658">
    <property type="taxonomic scope" value="Eukaryota"/>
</dbReference>
<dbReference type="InterPro" id="IPR003591">
    <property type="entry name" value="Leu-rich_rpt_typical-subtyp"/>
</dbReference>
<dbReference type="Gene3D" id="2.40.330.10">
    <property type="entry name" value="DNA-binding pseudobarrel domain"/>
    <property type="match status" value="1"/>
</dbReference>
<dbReference type="Proteomes" id="UP000026915">
    <property type="component" value="Chromosome 2"/>
</dbReference>
<dbReference type="Gene3D" id="1.10.8.430">
    <property type="entry name" value="Helical domain of apoptotic protease-activating factors"/>
    <property type="match status" value="1"/>
</dbReference>
<dbReference type="HOGENOM" id="CLU_005390_0_0_1"/>
<keyword evidence="8" id="KW-0804">Transcription</keyword>
<dbReference type="EMBL" id="CM001880">
    <property type="protein sequence ID" value="EOX96981.1"/>
    <property type="molecule type" value="Genomic_DNA"/>
</dbReference>
<dbReference type="PROSITE" id="PS50863">
    <property type="entry name" value="B3"/>
    <property type="match status" value="1"/>
</dbReference>
<accession>A0A061DY18</accession>
<evidence type="ECO:0000256" key="10">
    <source>
        <dbReference type="SAM" id="MobiDB-lite"/>
    </source>
</evidence>
<dbReference type="GO" id="GO:0000166">
    <property type="term" value="F:nucleotide binding"/>
    <property type="evidence" value="ECO:0007669"/>
    <property type="project" value="UniProtKB-KW"/>
</dbReference>
<evidence type="ECO:0000256" key="2">
    <source>
        <dbReference type="ARBA" id="ARBA00022614"/>
    </source>
</evidence>
<organism evidence="12 13">
    <name type="scientific">Theobroma cacao</name>
    <name type="common">Cacao</name>
    <name type="synonym">Cocoa</name>
    <dbReference type="NCBI Taxonomy" id="3641"/>
    <lineage>
        <taxon>Eukaryota</taxon>
        <taxon>Viridiplantae</taxon>
        <taxon>Streptophyta</taxon>
        <taxon>Embryophyta</taxon>
        <taxon>Tracheophyta</taxon>
        <taxon>Spermatophyta</taxon>
        <taxon>Magnoliopsida</taxon>
        <taxon>eudicotyledons</taxon>
        <taxon>Gunneridae</taxon>
        <taxon>Pentapetalae</taxon>
        <taxon>rosids</taxon>
        <taxon>malvids</taxon>
        <taxon>Malvales</taxon>
        <taxon>Malvaceae</taxon>
        <taxon>Byttnerioideae</taxon>
        <taxon>Theobroma</taxon>
    </lineage>
</organism>
<dbReference type="Pfam" id="PF23247">
    <property type="entry name" value="LRR_RPS2"/>
    <property type="match status" value="1"/>
</dbReference>
<evidence type="ECO:0000313" key="13">
    <source>
        <dbReference type="Proteomes" id="UP000026915"/>
    </source>
</evidence>
<dbReference type="PROSITE" id="PS51450">
    <property type="entry name" value="LRR"/>
    <property type="match status" value="1"/>
</dbReference>
<keyword evidence="6" id="KW-0805">Transcription regulation</keyword>
<dbReference type="InterPro" id="IPR050905">
    <property type="entry name" value="Plant_NBS-LRR"/>
</dbReference>
<evidence type="ECO:0000256" key="1">
    <source>
        <dbReference type="ARBA" id="ARBA00004123"/>
    </source>
</evidence>
<keyword evidence="5" id="KW-0611">Plant defense</keyword>
<dbReference type="InterPro" id="IPR001611">
    <property type="entry name" value="Leu-rich_rpt"/>
</dbReference>
<evidence type="ECO:0000256" key="8">
    <source>
        <dbReference type="ARBA" id="ARBA00023163"/>
    </source>
</evidence>
<gene>
    <name evidence="12" type="ORF">TCM_006100</name>
</gene>
<dbReference type="GO" id="GO:0006952">
    <property type="term" value="P:defense response"/>
    <property type="evidence" value="ECO:0007669"/>
    <property type="project" value="UniProtKB-KW"/>
</dbReference>
<evidence type="ECO:0000256" key="3">
    <source>
        <dbReference type="ARBA" id="ARBA00022737"/>
    </source>
</evidence>